<protein>
    <recommendedName>
        <fullName evidence="8">VTT domain-containing protein</fullName>
    </recommendedName>
</protein>
<gene>
    <name evidence="9" type="ORF">GCM10009827_018530</name>
</gene>
<evidence type="ECO:0000256" key="4">
    <source>
        <dbReference type="ARBA" id="ARBA00022692"/>
    </source>
</evidence>
<dbReference type="PANTHER" id="PTHR30353">
    <property type="entry name" value="INNER MEMBRANE PROTEIN DEDA-RELATED"/>
    <property type="match status" value="1"/>
</dbReference>
<keyword evidence="3 7" id="KW-1003">Cell membrane</keyword>
<feature type="transmembrane region" description="Helical" evidence="7">
    <location>
        <begin position="56"/>
        <end position="77"/>
    </location>
</feature>
<dbReference type="EMBL" id="BAAAQD010000002">
    <property type="protein sequence ID" value="GAA1505293.1"/>
    <property type="molecule type" value="Genomic_DNA"/>
</dbReference>
<keyword evidence="4 7" id="KW-0812">Transmembrane</keyword>
<keyword evidence="5 7" id="KW-1133">Transmembrane helix</keyword>
<feature type="transmembrane region" description="Helical" evidence="7">
    <location>
        <begin position="12"/>
        <end position="36"/>
    </location>
</feature>
<evidence type="ECO:0000313" key="9">
    <source>
        <dbReference type="EMBL" id="GAA1505293.1"/>
    </source>
</evidence>
<organism evidence="9 10">
    <name type="scientific">Dactylosporangium maewongense</name>
    <dbReference type="NCBI Taxonomy" id="634393"/>
    <lineage>
        <taxon>Bacteria</taxon>
        <taxon>Bacillati</taxon>
        <taxon>Actinomycetota</taxon>
        <taxon>Actinomycetes</taxon>
        <taxon>Micromonosporales</taxon>
        <taxon>Micromonosporaceae</taxon>
        <taxon>Dactylosporangium</taxon>
    </lineage>
</organism>
<evidence type="ECO:0000256" key="6">
    <source>
        <dbReference type="ARBA" id="ARBA00023136"/>
    </source>
</evidence>
<accession>A0ABN1ZV54</accession>
<evidence type="ECO:0000256" key="5">
    <source>
        <dbReference type="ARBA" id="ARBA00022989"/>
    </source>
</evidence>
<dbReference type="RefSeq" id="WP_344501363.1">
    <property type="nucleotide sequence ID" value="NZ_BAAAQD010000002.1"/>
</dbReference>
<feature type="domain" description="VTT" evidence="8">
    <location>
        <begin position="36"/>
        <end position="156"/>
    </location>
</feature>
<comment type="similarity">
    <text evidence="2 7">Belongs to the DedA family.</text>
</comment>
<evidence type="ECO:0000256" key="7">
    <source>
        <dbReference type="RuleBase" id="RU367016"/>
    </source>
</evidence>
<name>A0ABN1ZV54_9ACTN</name>
<sequence>MTEWLEPLYSLPAALLGLALGLVMLLDSIPLLGILIPADVAILTTAGAADPVSSLGWIIAGCLAGWSLSFLAGWAFGQRLREGRFGRWIGEARWAKADHVVRTGGSRILVTAPFLPFLNTLVPLAAGGLRMPYLRFLRSAALGSALWGGLYVGLGVLATRLSGLLPTGNLTTVATIGFGLTFGWVALFTTRRIVAVNGAELAATVSN</sequence>
<dbReference type="Pfam" id="PF09335">
    <property type="entry name" value="VTT_dom"/>
    <property type="match status" value="1"/>
</dbReference>
<comment type="subcellular location">
    <subcellularLocation>
        <location evidence="1 7">Cell membrane</location>
        <topology evidence="1 7">Multi-pass membrane protein</topology>
    </subcellularLocation>
</comment>
<comment type="caution">
    <text evidence="9">The sequence shown here is derived from an EMBL/GenBank/DDBJ whole genome shotgun (WGS) entry which is preliminary data.</text>
</comment>
<evidence type="ECO:0000256" key="2">
    <source>
        <dbReference type="ARBA" id="ARBA00010792"/>
    </source>
</evidence>
<reference evidence="9 10" key="1">
    <citation type="journal article" date="2019" name="Int. J. Syst. Evol. Microbiol.">
        <title>The Global Catalogue of Microorganisms (GCM) 10K type strain sequencing project: providing services to taxonomists for standard genome sequencing and annotation.</title>
        <authorList>
            <consortium name="The Broad Institute Genomics Platform"/>
            <consortium name="The Broad Institute Genome Sequencing Center for Infectious Disease"/>
            <person name="Wu L."/>
            <person name="Ma J."/>
        </authorList>
    </citation>
    <scope>NUCLEOTIDE SEQUENCE [LARGE SCALE GENOMIC DNA]</scope>
    <source>
        <strain evidence="9 10">JCM 15933</strain>
    </source>
</reference>
<keyword evidence="6 7" id="KW-0472">Membrane</keyword>
<proteinExistence type="inferred from homology"/>
<dbReference type="PANTHER" id="PTHR30353:SF15">
    <property type="entry name" value="INNER MEMBRANE PROTEIN YABI"/>
    <property type="match status" value="1"/>
</dbReference>
<evidence type="ECO:0000313" key="10">
    <source>
        <dbReference type="Proteomes" id="UP001501470"/>
    </source>
</evidence>
<keyword evidence="10" id="KW-1185">Reference proteome</keyword>
<evidence type="ECO:0000256" key="3">
    <source>
        <dbReference type="ARBA" id="ARBA00022475"/>
    </source>
</evidence>
<evidence type="ECO:0000259" key="8">
    <source>
        <dbReference type="Pfam" id="PF09335"/>
    </source>
</evidence>
<evidence type="ECO:0000256" key="1">
    <source>
        <dbReference type="ARBA" id="ARBA00004651"/>
    </source>
</evidence>
<dbReference type="Proteomes" id="UP001501470">
    <property type="component" value="Unassembled WGS sequence"/>
</dbReference>
<dbReference type="InterPro" id="IPR032816">
    <property type="entry name" value="VTT_dom"/>
</dbReference>
<dbReference type="InterPro" id="IPR032818">
    <property type="entry name" value="DedA-like"/>
</dbReference>
<feature type="transmembrane region" description="Helical" evidence="7">
    <location>
        <begin position="170"/>
        <end position="188"/>
    </location>
</feature>
<feature type="transmembrane region" description="Helical" evidence="7">
    <location>
        <begin position="140"/>
        <end position="158"/>
    </location>
</feature>